<keyword evidence="2" id="KW-1185">Reference proteome</keyword>
<proteinExistence type="predicted"/>
<reference evidence="1 2" key="1">
    <citation type="submission" date="2024-03" db="EMBL/GenBank/DDBJ databases">
        <authorList>
            <person name="Brejova B."/>
        </authorList>
    </citation>
    <scope>NUCLEOTIDE SEQUENCE [LARGE SCALE GENOMIC DNA]</scope>
    <source>
        <strain evidence="1 2">CBS 14171</strain>
    </source>
</reference>
<protein>
    <submittedName>
        <fullName evidence="1">Uncharacterized protein</fullName>
    </submittedName>
</protein>
<dbReference type="Proteomes" id="UP001497383">
    <property type="component" value="Chromosome 2"/>
</dbReference>
<evidence type="ECO:0000313" key="2">
    <source>
        <dbReference type="Proteomes" id="UP001497383"/>
    </source>
</evidence>
<organism evidence="1 2">
    <name type="scientific">Lodderomyces beijingensis</name>
    <dbReference type="NCBI Taxonomy" id="1775926"/>
    <lineage>
        <taxon>Eukaryota</taxon>
        <taxon>Fungi</taxon>
        <taxon>Dikarya</taxon>
        <taxon>Ascomycota</taxon>
        <taxon>Saccharomycotina</taxon>
        <taxon>Pichiomycetes</taxon>
        <taxon>Debaryomycetaceae</taxon>
        <taxon>Candida/Lodderomyces clade</taxon>
        <taxon>Lodderomyces</taxon>
    </lineage>
</organism>
<dbReference type="EMBL" id="OZ022406">
    <property type="protein sequence ID" value="CAK9437235.1"/>
    <property type="molecule type" value="Genomic_DNA"/>
</dbReference>
<accession>A0ABP0ZGU8</accession>
<evidence type="ECO:0000313" key="1">
    <source>
        <dbReference type="EMBL" id="CAK9437235.1"/>
    </source>
</evidence>
<gene>
    <name evidence="1" type="ORF">LODBEIA_P16130</name>
</gene>
<sequence length="262" mass="29492">MADDDFHWIDADSPDLVTAAGFWRKAKPPKLEEQVVYSVKSMEALQSNHSHLLQNKQSMFFFKNTNSSMQYDISTGYWTEISKQDPMMEATVHLFDKWIPITACIESIHGSGAYMSRYITLYIHATVENAIGGAPGFPPIFVYLSGGISLGIGVRVGVSKLYTLLFSCSINAGEVAQLFVRPSFIKVPDLKIVKYKFKKKRLNKVGTRYIKSFKMLALDAPEHQCWVSRDVSDLQCKGTISRKVKVHLGGKPKLDNYGLLQQ</sequence>
<dbReference type="RefSeq" id="XP_066828551.1">
    <property type="nucleotide sequence ID" value="XM_066971521.1"/>
</dbReference>
<dbReference type="GeneID" id="92206809"/>
<name>A0ABP0ZGU8_9ASCO</name>